<protein>
    <recommendedName>
        <fullName evidence="4">DUF4239 domain-containing protein</fullName>
    </recommendedName>
</protein>
<dbReference type="RefSeq" id="WP_272181229.1">
    <property type="nucleotide sequence ID" value="NZ_JAQOMS010000002.1"/>
</dbReference>
<sequence length="198" mass="21809">MKEMLYDINSLAIASSLFVSMAVAIECGFRIGRRPAIKANDASKAQVSAIQSSLLGILALLLGFTFSQSLQRFDARSNAVLDESNAIHNAFIRADLLPQESQLKAKQLLIAYTNNRTEAGNVSMVNEDKRESFVTEAKELQNQLWILATEIQTSTAGAIRTGSFTDAIGKLMQVFHVRDSALNRHVPEIVLMLLYGTF</sequence>
<reference evidence="2 3" key="1">
    <citation type="submission" date="2023-01" db="EMBL/GenBank/DDBJ databases">
        <title>Psychrosphaera sp. nov., isolated from marine algae.</title>
        <authorList>
            <person name="Bayburt H."/>
            <person name="Choi B.J."/>
            <person name="Kim J.M."/>
            <person name="Choi D.G."/>
            <person name="Jeon C.O."/>
        </authorList>
    </citation>
    <scope>NUCLEOTIDE SEQUENCE [LARGE SCALE GENOMIC DNA]</scope>
    <source>
        <strain evidence="2 3">G1-22</strain>
    </source>
</reference>
<accession>A0ABT5FGK0</accession>
<dbReference type="InterPro" id="IPR025333">
    <property type="entry name" value="DUF4239"/>
</dbReference>
<keyword evidence="1" id="KW-0472">Membrane</keyword>
<dbReference type="Proteomes" id="UP001528411">
    <property type="component" value="Unassembled WGS sequence"/>
</dbReference>
<evidence type="ECO:0008006" key="4">
    <source>
        <dbReference type="Google" id="ProtNLM"/>
    </source>
</evidence>
<dbReference type="EMBL" id="JAQOMS010000002">
    <property type="protein sequence ID" value="MDC2889896.1"/>
    <property type="molecule type" value="Genomic_DNA"/>
</dbReference>
<evidence type="ECO:0000256" key="1">
    <source>
        <dbReference type="SAM" id="Phobius"/>
    </source>
</evidence>
<feature type="transmembrane region" description="Helical" evidence="1">
    <location>
        <begin position="48"/>
        <end position="66"/>
    </location>
</feature>
<keyword evidence="1" id="KW-0812">Transmembrane</keyword>
<gene>
    <name evidence="2" type="ORF">PN838_15390</name>
</gene>
<evidence type="ECO:0000313" key="2">
    <source>
        <dbReference type="EMBL" id="MDC2889896.1"/>
    </source>
</evidence>
<dbReference type="Pfam" id="PF14023">
    <property type="entry name" value="Bestrophin-like"/>
    <property type="match status" value="1"/>
</dbReference>
<comment type="caution">
    <text evidence="2">The sequence shown here is derived from an EMBL/GenBank/DDBJ whole genome shotgun (WGS) entry which is preliminary data.</text>
</comment>
<organism evidence="2 3">
    <name type="scientific">Psychrosphaera algicola</name>
    <dbReference type="NCBI Taxonomy" id="3023714"/>
    <lineage>
        <taxon>Bacteria</taxon>
        <taxon>Pseudomonadati</taxon>
        <taxon>Pseudomonadota</taxon>
        <taxon>Gammaproteobacteria</taxon>
        <taxon>Alteromonadales</taxon>
        <taxon>Pseudoalteromonadaceae</taxon>
        <taxon>Psychrosphaera</taxon>
    </lineage>
</organism>
<evidence type="ECO:0000313" key="3">
    <source>
        <dbReference type="Proteomes" id="UP001528411"/>
    </source>
</evidence>
<keyword evidence="3" id="KW-1185">Reference proteome</keyword>
<name>A0ABT5FGK0_9GAMM</name>
<keyword evidence="1" id="KW-1133">Transmembrane helix</keyword>
<proteinExistence type="predicted"/>